<evidence type="ECO:0000256" key="1">
    <source>
        <dbReference type="ARBA" id="ARBA00022603"/>
    </source>
</evidence>
<name>M0ZZ16_SOLTU</name>
<dbReference type="InterPro" id="IPR016461">
    <property type="entry name" value="COMT-like"/>
</dbReference>
<dbReference type="Gramene" id="PGSC0003DMT400011101">
    <property type="protein sequence ID" value="PGSC0003DMT400011101"/>
    <property type="gene ID" value="PGSC0003DMG400004342"/>
</dbReference>
<organism evidence="5 6">
    <name type="scientific">Solanum tuberosum</name>
    <name type="common">Potato</name>
    <dbReference type="NCBI Taxonomy" id="4113"/>
    <lineage>
        <taxon>Eukaryota</taxon>
        <taxon>Viridiplantae</taxon>
        <taxon>Streptophyta</taxon>
        <taxon>Embryophyta</taxon>
        <taxon>Tracheophyta</taxon>
        <taxon>Spermatophyta</taxon>
        <taxon>Magnoliopsida</taxon>
        <taxon>eudicotyledons</taxon>
        <taxon>Gunneridae</taxon>
        <taxon>Pentapetalae</taxon>
        <taxon>asterids</taxon>
        <taxon>lamiids</taxon>
        <taxon>Solanales</taxon>
        <taxon>Solanaceae</taxon>
        <taxon>Solanoideae</taxon>
        <taxon>Solaneae</taxon>
        <taxon>Solanum</taxon>
    </lineage>
</organism>
<keyword evidence="1" id="KW-0489">Methyltransferase</keyword>
<dbReference type="GO" id="GO:0008171">
    <property type="term" value="F:O-methyltransferase activity"/>
    <property type="evidence" value="ECO:0007669"/>
    <property type="project" value="InterPro"/>
</dbReference>
<evidence type="ECO:0000259" key="4">
    <source>
        <dbReference type="Pfam" id="PF00891"/>
    </source>
</evidence>
<dbReference type="Pfam" id="PF00891">
    <property type="entry name" value="Methyltransf_2"/>
    <property type="match status" value="1"/>
</dbReference>
<evidence type="ECO:0000256" key="3">
    <source>
        <dbReference type="ARBA" id="ARBA00022691"/>
    </source>
</evidence>
<dbReference type="EnsemblPlants" id="PGSC0003DMT400011101">
    <property type="protein sequence ID" value="PGSC0003DMT400011101"/>
    <property type="gene ID" value="PGSC0003DMG400004342"/>
</dbReference>
<evidence type="ECO:0000256" key="2">
    <source>
        <dbReference type="ARBA" id="ARBA00022679"/>
    </source>
</evidence>
<dbReference type="PANTHER" id="PTHR11746">
    <property type="entry name" value="O-METHYLTRANSFERASE"/>
    <property type="match status" value="1"/>
</dbReference>
<accession>M0ZZ16</accession>
<keyword evidence="6" id="KW-1185">Reference proteome</keyword>
<evidence type="ECO:0000313" key="6">
    <source>
        <dbReference type="Proteomes" id="UP000011115"/>
    </source>
</evidence>
<dbReference type="Gene3D" id="3.40.50.150">
    <property type="entry name" value="Vaccinia Virus protein VP39"/>
    <property type="match status" value="1"/>
</dbReference>
<reference evidence="5" key="2">
    <citation type="submission" date="2015-06" db="UniProtKB">
        <authorList>
            <consortium name="EnsemblPlants"/>
        </authorList>
    </citation>
    <scope>IDENTIFICATION</scope>
    <source>
        <strain evidence="5">DM1-3 516 R44</strain>
    </source>
</reference>
<dbReference type="eggNOG" id="KOG3178">
    <property type="taxonomic scope" value="Eukaryota"/>
</dbReference>
<dbReference type="PROSITE" id="PS51683">
    <property type="entry name" value="SAM_OMT_II"/>
    <property type="match status" value="1"/>
</dbReference>
<keyword evidence="3" id="KW-0949">S-adenosyl-L-methionine</keyword>
<reference evidence="6" key="1">
    <citation type="journal article" date="2011" name="Nature">
        <title>Genome sequence and analysis of the tuber crop potato.</title>
        <authorList>
            <consortium name="The Potato Genome Sequencing Consortium"/>
        </authorList>
    </citation>
    <scope>NUCLEOTIDE SEQUENCE [LARGE SCALE GENOMIC DNA]</scope>
    <source>
        <strain evidence="6">cv. DM1-3 516 R44</strain>
    </source>
</reference>
<protein>
    <submittedName>
        <fullName evidence="5">O-methyltransferase</fullName>
    </submittedName>
</protein>
<dbReference type="SUPFAM" id="SSF53335">
    <property type="entry name" value="S-adenosyl-L-methionine-dependent methyltransferases"/>
    <property type="match status" value="1"/>
</dbReference>
<dbReference type="InterPro" id="IPR001077">
    <property type="entry name" value="COMT_C"/>
</dbReference>
<evidence type="ECO:0000313" key="5">
    <source>
        <dbReference type="EnsemblPlants" id="PGSC0003DMT400011101"/>
    </source>
</evidence>
<proteinExistence type="predicted"/>
<dbReference type="OMA" id="NKAMATD"/>
<keyword evidence="2" id="KW-0808">Transferase</keyword>
<dbReference type="InParanoid" id="M0ZZ16"/>
<dbReference type="AlphaFoldDB" id="M0ZZ16"/>
<dbReference type="PaxDb" id="4113-PGSC0003DMT400011101"/>
<dbReference type="Proteomes" id="UP000011115">
    <property type="component" value="Unassembled WGS sequence"/>
</dbReference>
<dbReference type="GO" id="GO:0032259">
    <property type="term" value="P:methylation"/>
    <property type="evidence" value="ECO:0007669"/>
    <property type="project" value="UniProtKB-KW"/>
</dbReference>
<dbReference type="InterPro" id="IPR029063">
    <property type="entry name" value="SAM-dependent_MTases_sf"/>
</dbReference>
<sequence>MASDARLVMTVLIQNGKGLIFEGLKSLVDVGGGTGTIAKAIADAFPQINCTVFDLPHVIEGLEGSKNLSFVGGDMFNSIPSANAILLKLYEDYRYIFKNFFLCYNSQTKVYQDEEESLKPV</sequence>
<dbReference type="ExpressionAtlas" id="M0ZZ16">
    <property type="expression patterns" value="baseline and differential"/>
</dbReference>
<feature type="domain" description="O-methyltransferase C-terminal" evidence="4">
    <location>
        <begin position="1"/>
        <end position="88"/>
    </location>
</feature>